<evidence type="ECO:0000313" key="3">
    <source>
        <dbReference type="Proteomes" id="UP001163046"/>
    </source>
</evidence>
<protein>
    <recommendedName>
        <fullName evidence="1">DUF7869 domain-containing protein</fullName>
    </recommendedName>
</protein>
<keyword evidence="3" id="KW-1185">Reference proteome</keyword>
<feature type="domain" description="DUF7869" evidence="1">
    <location>
        <begin position="95"/>
        <end position="131"/>
    </location>
</feature>
<dbReference type="Proteomes" id="UP001163046">
    <property type="component" value="Unassembled WGS sequence"/>
</dbReference>
<dbReference type="OrthoDB" id="410478at2759"/>
<dbReference type="InterPro" id="IPR057191">
    <property type="entry name" value="DUF7869"/>
</dbReference>
<sequence>MSSEDADKVKESVKDYYGKILKSSDDLQTNACKLGDKRMTPEVKSALKLIHEEGRKKKYYKHGLKAKAEPDKHLSVTVDGMDQGKHNLPHFTTTTKGAAFIDCCQWPHDSNLTIDILLHILLWIQSTFGRLLPMIDISRWKTVGGKIKTNLSCVS</sequence>
<evidence type="ECO:0000313" key="2">
    <source>
        <dbReference type="EMBL" id="KAJ7392462.1"/>
    </source>
</evidence>
<name>A0A9X0A318_9CNID</name>
<dbReference type="PANTHER" id="PTHR33153">
    <property type="entry name" value="MYND-TYPE DOMAIN-CONTAINING PROTEIN"/>
    <property type="match status" value="1"/>
</dbReference>
<dbReference type="PANTHER" id="PTHR33153:SF3">
    <property type="entry name" value="TRAFFICKING PROTEIN PARTICLE COMPLEX SUBUNIT 11 DOMAIN-CONTAINING PROTEIN"/>
    <property type="match status" value="1"/>
</dbReference>
<organism evidence="2 3">
    <name type="scientific">Desmophyllum pertusum</name>
    <dbReference type="NCBI Taxonomy" id="174260"/>
    <lineage>
        <taxon>Eukaryota</taxon>
        <taxon>Metazoa</taxon>
        <taxon>Cnidaria</taxon>
        <taxon>Anthozoa</taxon>
        <taxon>Hexacorallia</taxon>
        <taxon>Scleractinia</taxon>
        <taxon>Caryophylliina</taxon>
        <taxon>Caryophylliidae</taxon>
        <taxon>Desmophyllum</taxon>
    </lineage>
</organism>
<dbReference type="EMBL" id="MU825401">
    <property type="protein sequence ID" value="KAJ7392462.1"/>
    <property type="molecule type" value="Genomic_DNA"/>
</dbReference>
<proteinExistence type="predicted"/>
<dbReference type="Pfam" id="PF25273">
    <property type="entry name" value="DUF7869"/>
    <property type="match status" value="1"/>
</dbReference>
<comment type="caution">
    <text evidence="2">The sequence shown here is derived from an EMBL/GenBank/DDBJ whole genome shotgun (WGS) entry which is preliminary data.</text>
</comment>
<reference evidence="2" key="1">
    <citation type="submission" date="2023-01" db="EMBL/GenBank/DDBJ databases">
        <title>Genome assembly of the deep-sea coral Lophelia pertusa.</title>
        <authorList>
            <person name="Herrera S."/>
            <person name="Cordes E."/>
        </authorList>
    </citation>
    <scope>NUCLEOTIDE SEQUENCE</scope>
    <source>
        <strain evidence="2">USNM1676648</strain>
        <tissue evidence="2">Polyp</tissue>
    </source>
</reference>
<evidence type="ECO:0000259" key="1">
    <source>
        <dbReference type="Pfam" id="PF25273"/>
    </source>
</evidence>
<gene>
    <name evidence="2" type="ORF">OS493_012126</name>
</gene>
<dbReference type="AlphaFoldDB" id="A0A9X0A318"/>
<accession>A0A9X0A318</accession>